<organism evidence="1 2">
    <name type="scientific">Aminipila butyrica</name>
    <dbReference type="NCBI Taxonomy" id="433296"/>
    <lineage>
        <taxon>Bacteria</taxon>
        <taxon>Bacillati</taxon>
        <taxon>Bacillota</taxon>
        <taxon>Clostridia</taxon>
        <taxon>Peptostreptococcales</taxon>
        <taxon>Anaerovoracaceae</taxon>
        <taxon>Aminipila</taxon>
    </lineage>
</organism>
<name>A0A858BSE7_9FIRM</name>
<reference evidence="1 2" key="1">
    <citation type="submission" date="2020-02" db="EMBL/GenBank/DDBJ databases">
        <authorList>
            <person name="Kim Y.B."/>
            <person name="Roh S.W."/>
        </authorList>
    </citation>
    <scope>NUCLEOTIDE SEQUENCE [LARGE SCALE GENOMIC DNA]</scope>
    <source>
        <strain evidence="1 2">DSM 103574</strain>
    </source>
</reference>
<dbReference type="RefSeq" id="WP_163065192.1">
    <property type="nucleotide sequence ID" value="NZ_CP048649.1"/>
</dbReference>
<protein>
    <submittedName>
        <fullName evidence="1">Uncharacterized protein</fullName>
    </submittedName>
</protein>
<accession>A0A858BSE7</accession>
<evidence type="ECO:0000313" key="1">
    <source>
        <dbReference type="EMBL" id="QIB68272.1"/>
    </source>
</evidence>
<sequence>MGQYKSKYTGIRIDHILENAENMTHFTIKDIYPTLAALRAAYPTGNEYVYQVEEDRNVYLWSGIENDWVSLGGIGNGDMLKSVYDTNGNGVVDDAERLGGELPSYYDNKSISYAGSLVDITGTQTFDYLDAIIEGNTVVTPVNSSNPVSPDNPQAITSVGGENLIGNDSDTYYPVALYAGQTLTVSRTNATQQANINFYNEIGGARVDFRTLAVGSASRTFVMDFGAKFVKIDANFGTGAKLQVGSVATPYVPYRSFMVSKRGKNLLNMPTHVSFTAGASGYQTFPVTNFSLMPGNMTAICDKNFGGNSKIWMYDKSNTLVVNNVLPTTINMTEEMVKNINRISIVVEGLTSGTVYTGDIHPQLELGSTATPYEPYQGRDYTVQLKDTAGNLLEPMLKLPDGTVDKVFKDTDGLWKVRRYVGKKILNGSAGEAWSVLTTSTGKNRFLLTGFNGLVPEVLPNTSANIISNLLPRQSRTNISNGVNGISTGGSVSAPDMALYYEPISSYTVAQLRTWLQSSSIEVTYELATPTTETLHPDTQAVLNDLSKPLNGRTIIYGTDAVVPSFDVKHYKGVKGLESVKSAYQAAVEGGYVGTEADFSVILATAQAQIGILSYLTTTEKGSLVGAVNEIDAALSTHTTDLITDADGAHGFKQEVISFTPTILGTTTAGMPTYTSQYGRAVRQGKLVNFVAQVQISNKGGMTGNLRLAGLPIASIATLANGLPIERIENWTKPANLLFLTPTINSGTTIEFRYSTATLLAALQASDVSDTFGIRLSGQYEIA</sequence>
<dbReference type="EMBL" id="CP048649">
    <property type="protein sequence ID" value="QIB68272.1"/>
    <property type="molecule type" value="Genomic_DNA"/>
</dbReference>
<dbReference type="AlphaFoldDB" id="A0A858BSE7"/>
<proteinExistence type="predicted"/>
<gene>
    <name evidence="1" type="ORF">Ami103574_02615</name>
</gene>
<dbReference type="KEGG" id="abut:Ami103574_02615"/>
<keyword evidence="2" id="KW-1185">Reference proteome</keyword>
<dbReference type="Proteomes" id="UP000466848">
    <property type="component" value="Chromosome"/>
</dbReference>
<evidence type="ECO:0000313" key="2">
    <source>
        <dbReference type="Proteomes" id="UP000466848"/>
    </source>
</evidence>